<evidence type="ECO:0000313" key="14">
    <source>
        <dbReference type="Proteomes" id="UP001497382"/>
    </source>
</evidence>
<evidence type="ECO:0000259" key="11">
    <source>
        <dbReference type="Pfam" id="PF01210"/>
    </source>
</evidence>
<feature type="active site" description="Proton acceptor" evidence="7">
    <location>
        <position position="212"/>
    </location>
</feature>
<evidence type="ECO:0000256" key="7">
    <source>
        <dbReference type="PIRSR" id="PIRSR000114-1"/>
    </source>
</evidence>
<dbReference type="GO" id="GO:0005975">
    <property type="term" value="P:carbohydrate metabolic process"/>
    <property type="evidence" value="ECO:0007669"/>
    <property type="project" value="InterPro"/>
</dbReference>
<name>A0AAV2APU9_9ARAC</name>
<reference evidence="13 14" key="1">
    <citation type="submission" date="2024-04" db="EMBL/GenBank/DDBJ databases">
        <authorList>
            <person name="Rising A."/>
            <person name="Reimegard J."/>
            <person name="Sonavane S."/>
            <person name="Akerstrom W."/>
            <person name="Nylinder S."/>
            <person name="Hedman E."/>
            <person name="Kallberg Y."/>
        </authorList>
    </citation>
    <scope>NUCLEOTIDE SEQUENCE [LARGE SCALE GENOMIC DNA]</scope>
</reference>
<dbReference type="InterPro" id="IPR006109">
    <property type="entry name" value="G3P_DH_NAD-dep_C"/>
</dbReference>
<comment type="pathway">
    <text evidence="1">Lipid metabolism.</text>
</comment>
<dbReference type="EC" id="1.1.1.8" evidence="10"/>
<evidence type="ECO:0000256" key="10">
    <source>
        <dbReference type="RuleBase" id="RU361243"/>
    </source>
</evidence>
<dbReference type="GO" id="GO:0141152">
    <property type="term" value="F:glycerol-3-phosphate dehydrogenase (NAD+) activity"/>
    <property type="evidence" value="ECO:0007669"/>
    <property type="project" value="UniProtKB-UniRule"/>
</dbReference>
<dbReference type="GO" id="GO:0046168">
    <property type="term" value="P:glycerol-3-phosphate catabolic process"/>
    <property type="evidence" value="ECO:0007669"/>
    <property type="project" value="UniProtKB-UniRule"/>
</dbReference>
<evidence type="ECO:0000256" key="2">
    <source>
        <dbReference type="ARBA" id="ARBA00005192"/>
    </source>
</evidence>
<keyword evidence="4 9" id="KW-0560">Oxidoreductase</keyword>
<keyword evidence="14" id="KW-1185">Reference proteome</keyword>
<feature type="binding site" evidence="8">
    <location>
        <begin position="8"/>
        <end position="13"/>
    </location>
    <ligand>
        <name>NAD(+)</name>
        <dbReference type="ChEBI" id="CHEBI:57540"/>
    </ligand>
</feature>
<dbReference type="PANTHER" id="PTHR11728:SF8">
    <property type="entry name" value="GLYCEROL-3-PHOSPHATE DEHYDROGENASE [NAD(+)]-RELATED"/>
    <property type="match status" value="1"/>
</dbReference>
<evidence type="ECO:0000259" key="12">
    <source>
        <dbReference type="Pfam" id="PF07479"/>
    </source>
</evidence>
<comment type="caution">
    <text evidence="13">The sequence shown here is derived from an EMBL/GenBank/DDBJ whole genome shotgun (WGS) entry which is preliminary data.</text>
</comment>
<organism evidence="13 14">
    <name type="scientific">Larinioides sclopetarius</name>
    <dbReference type="NCBI Taxonomy" id="280406"/>
    <lineage>
        <taxon>Eukaryota</taxon>
        <taxon>Metazoa</taxon>
        <taxon>Ecdysozoa</taxon>
        <taxon>Arthropoda</taxon>
        <taxon>Chelicerata</taxon>
        <taxon>Arachnida</taxon>
        <taxon>Araneae</taxon>
        <taxon>Araneomorphae</taxon>
        <taxon>Entelegynae</taxon>
        <taxon>Araneoidea</taxon>
        <taxon>Araneidae</taxon>
        <taxon>Larinioides</taxon>
    </lineage>
</organism>
<dbReference type="PANTHER" id="PTHR11728">
    <property type="entry name" value="GLYCEROL-3-PHOSPHATE DEHYDROGENASE"/>
    <property type="match status" value="1"/>
</dbReference>
<dbReference type="NCBIfam" id="TIGR03376">
    <property type="entry name" value="glycerol3P_DH"/>
    <property type="match status" value="1"/>
</dbReference>
<evidence type="ECO:0000256" key="1">
    <source>
        <dbReference type="ARBA" id="ARBA00005189"/>
    </source>
</evidence>
<dbReference type="InterPro" id="IPR017751">
    <property type="entry name" value="G3P_DH_NAD-dep_euk"/>
</dbReference>
<feature type="domain" description="Glycerol-3-phosphate dehydrogenase NAD-dependent C-terminal" evidence="12">
    <location>
        <begin position="201"/>
        <end position="346"/>
    </location>
</feature>
<feature type="binding site" evidence="8">
    <location>
        <position position="276"/>
    </location>
    <ligand>
        <name>NAD(+)</name>
        <dbReference type="ChEBI" id="CHEBI:57540"/>
    </ligand>
</feature>
<evidence type="ECO:0000256" key="4">
    <source>
        <dbReference type="ARBA" id="ARBA00023002"/>
    </source>
</evidence>
<dbReference type="FunFam" id="1.10.1040.10:FF:000004">
    <property type="entry name" value="Glycerol-3-phosphate dehydrogenase [NAD(+)]"/>
    <property type="match status" value="1"/>
</dbReference>
<evidence type="ECO:0000256" key="9">
    <source>
        <dbReference type="RuleBase" id="RU000437"/>
    </source>
</evidence>
<protein>
    <recommendedName>
        <fullName evidence="10">Glycerol-3-phosphate dehydrogenase [NAD(+)]</fullName>
        <ecNumber evidence="10">1.1.1.8</ecNumber>
    </recommendedName>
</protein>
<sequence>MKKVTIIGSGNWGTAIARIVASNVKNFEEFDNTVKMYVFEEKVDGRNLSEIINTEHENVKYLPGFKIPDNVVAVPDPVEAAIDADILVWVLPHKFVRGAASPMVGKIKPNAVALSLIKNTRFICLQGFDIKDGGGGISLISDVLHEMLNIDVSVMMGANLAGEVAAGKFCESTIGCKDPQIGQMLKNLMQTDYFRIAVVEDIPTIEICGALKNIVAVAAGIVDGLELGDNSKAAVMRIGLMEMIKYAKTFHPASQLTTFFESCGVADLITTCYGGRNRKIAEAFVRTKKSMEQLEKEMLNGQRMQGPQTAEEVYLMLSNKGLVDKFPLLVAVHRICIGELDASELIYHIRS</sequence>
<dbReference type="Proteomes" id="UP001497382">
    <property type="component" value="Unassembled WGS sequence"/>
</dbReference>
<dbReference type="Gene3D" id="1.10.1040.10">
    <property type="entry name" value="N-(1-d-carboxylethyl)-l-norvaline Dehydrogenase, domain 2"/>
    <property type="match status" value="1"/>
</dbReference>
<evidence type="ECO:0000256" key="8">
    <source>
        <dbReference type="PIRSR" id="PIRSR000114-3"/>
    </source>
</evidence>
<dbReference type="InterPro" id="IPR011128">
    <property type="entry name" value="G3P_DH_NAD-dep_N"/>
</dbReference>
<dbReference type="Pfam" id="PF07479">
    <property type="entry name" value="NAD_Gly3P_dh_C"/>
    <property type="match status" value="1"/>
</dbReference>
<feature type="binding site" evidence="8">
    <location>
        <position position="161"/>
    </location>
    <ligand>
        <name>NAD(+)</name>
        <dbReference type="ChEBI" id="CHEBI:57540"/>
    </ligand>
</feature>
<dbReference type="InterPro" id="IPR036291">
    <property type="entry name" value="NAD(P)-bd_dom_sf"/>
</dbReference>
<evidence type="ECO:0000256" key="5">
    <source>
        <dbReference type="ARBA" id="ARBA00023027"/>
    </source>
</evidence>
<dbReference type="SUPFAM" id="SSF51735">
    <property type="entry name" value="NAD(P)-binding Rossmann-fold domains"/>
    <property type="match status" value="1"/>
</dbReference>
<dbReference type="InterPro" id="IPR008927">
    <property type="entry name" value="6-PGluconate_DH-like_C_sf"/>
</dbReference>
<dbReference type="EMBL" id="CAXIEN010000187">
    <property type="protein sequence ID" value="CAL1285094.1"/>
    <property type="molecule type" value="Genomic_DNA"/>
</dbReference>
<comment type="catalytic activity">
    <reaction evidence="6 10">
        <text>sn-glycerol 3-phosphate + NAD(+) = dihydroxyacetone phosphate + NADH + H(+)</text>
        <dbReference type="Rhea" id="RHEA:11092"/>
        <dbReference type="ChEBI" id="CHEBI:15378"/>
        <dbReference type="ChEBI" id="CHEBI:57540"/>
        <dbReference type="ChEBI" id="CHEBI:57597"/>
        <dbReference type="ChEBI" id="CHEBI:57642"/>
        <dbReference type="ChEBI" id="CHEBI:57945"/>
        <dbReference type="EC" id="1.1.1.8"/>
    </reaction>
</comment>
<dbReference type="PIRSF" id="PIRSF000114">
    <property type="entry name" value="Glycerol-3-P_dh"/>
    <property type="match status" value="1"/>
</dbReference>
<dbReference type="InterPro" id="IPR006168">
    <property type="entry name" value="G3P_DH_NAD-dep"/>
</dbReference>
<dbReference type="InterPro" id="IPR013328">
    <property type="entry name" value="6PGD_dom2"/>
</dbReference>
<evidence type="ECO:0000256" key="3">
    <source>
        <dbReference type="ARBA" id="ARBA00011009"/>
    </source>
</evidence>
<dbReference type="GO" id="GO:0042803">
    <property type="term" value="F:protein homodimerization activity"/>
    <property type="evidence" value="ECO:0007669"/>
    <property type="project" value="InterPro"/>
</dbReference>
<gene>
    <name evidence="13" type="ORF">LARSCL_LOCUS13518</name>
</gene>
<feature type="domain" description="Glycerol-3-phosphate dehydrogenase NAD-dependent N-terminal" evidence="11">
    <location>
        <begin position="3"/>
        <end position="180"/>
    </location>
</feature>
<dbReference type="GO" id="GO:0005829">
    <property type="term" value="C:cytosol"/>
    <property type="evidence" value="ECO:0007669"/>
    <property type="project" value="TreeGrafter"/>
</dbReference>
<dbReference type="PROSITE" id="PS00957">
    <property type="entry name" value="NAD_G3PDH"/>
    <property type="match status" value="1"/>
</dbReference>
<feature type="binding site" evidence="8">
    <location>
        <position position="95"/>
    </location>
    <ligand>
        <name>NAD(+)</name>
        <dbReference type="ChEBI" id="CHEBI:57540"/>
    </ligand>
</feature>
<dbReference type="Gene3D" id="3.40.50.720">
    <property type="entry name" value="NAD(P)-binding Rossmann-like Domain"/>
    <property type="match status" value="1"/>
</dbReference>
<dbReference type="Pfam" id="PF01210">
    <property type="entry name" value="NAD_Gly3P_dh_N"/>
    <property type="match status" value="1"/>
</dbReference>
<proteinExistence type="inferred from homology"/>
<keyword evidence="5 8" id="KW-0520">NAD</keyword>
<evidence type="ECO:0000256" key="6">
    <source>
        <dbReference type="ARBA" id="ARBA00048683"/>
    </source>
</evidence>
<feature type="binding site" evidence="8">
    <location>
        <position position="39"/>
    </location>
    <ligand>
        <name>NAD(+)</name>
        <dbReference type="ChEBI" id="CHEBI:57540"/>
    </ligand>
</feature>
<dbReference type="GO" id="GO:0051287">
    <property type="term" value="F:NAD binding"/>
    <property type="evidence" value="ECO:0007669"/>
    <property type="project" value="UniProtKB-UniRule"/>
</dbReference>
<dbReference type="PRINTS" id="PR00077">
    <property type="entry name" value="GPDHDRGNASE"/>
</dbReference>
<accession>A0AAV2APU9</accession>
<comment type="similarity">
    <text evidence="3 9">Belongs to the NAD-dependent glycerol-3-phosphate dehydrogenase family.</text>
</comment>
<dbReference type="AlphaFoldDB" id="A0AAV2APU9"/>
<feature type="binding site" evidence="8">
    <location>
        <position position="305"/>
    </location>
    <ligand>
        <name>NAD(+)</name>
        <dbReference type="ChEBI" id="CHEBI:57540"/>
    </ligand>
</feature>
<evidence type="ECO:0000313" key="13">
    <source>
        <dbReference type="EMBL" id="CAL1285094.1"/>
    </source>
</evidence>
<dbReference type="SUPFAM" id="SSF48179">
    <property type="entry name" value="6-phosphogluconate dehydrogenase C-terminal domain-like"/>
    <property type="match status" value="1"/>
</dbReference>
<comment type="pathway">
    <text evidence="2">Phospholipid metabolism; alpha-glycerophosphate cycle.</text>
</comment>